<accession>A0A9P5NNZ8</accession>
<evidence type="ECO:0000313" key="2">
    <source>
        <dbReference type="EMBL" id="KAF8903725.1"/>
    </source>
</evidence>
<comment type="caution">
    <text evidence="2">The sequence shown here is derived from an EMBL/GenBank/DDBJ whole genome shotgun (WGS) entry which is preliminary data.</text>
</comment>
<dbReference type="Proteomes" id="UP000724874">
    <property type="component" value="Unassembled WGS sequence"/>
</dbReference>
<gene>
    <name evidence="2" type="ORF">CPB84DRAFT_1961087</name>
</gene>
<name>A0A9P5NNZ8_GYMJU</name>
<proteinExistence type="predicted"/>
<keyword evidence="1" id="KW-0732">Signal</keyword>
<feature type="signal peptide" evidence="1">
    <location>
        <begin position="1"/>
        <end position="23"/>
    </location>
</feature>
<organism evidence="2 3">
    <name type="scientific">Gymnopilus junonius</name>
    <name type="common">Spectacular rustgill mushroom</name>
    <name type="synonym">Gymnopilus spectabilis subsp. junonius</name>
    <dbReference type="NCBI Taxonomy" id="109634"/>
    <lineage>
        <taxon>Eukaryota</taxon>
        <taxon>Fungi</taxon>
        <taxon>Dikarya</taxon>
        <taxon>Basidiomycota</taxon>
        <taxon>Agaricomycotina</taxon>
        <taxon>Agaricomycetes</taxon>
        <taxon>Agaricomycetidae</taxon>
        <taxon>Agaricales</taxon>
        <taxon>Agaricineae</taxon>
        <taxon>Hymenogastraceae</taxon>
        <taxon>Gymnopilus</taxon>
    </lineage>
</organism>
<feature type="chain" id="PRO_5040193141" evidence="1">
    <location>
        <begin position="24"/>
        <end position="169"/>
    </location>
</feature>
<dbReference type="AlphaFoldDB" id="A0A9P5NNZ8"/>
<sequence>MRRFPMTLFSVALVYSLMTLAFASSPALTAFSLHHDSSSLPHVDLSHGAMVDSPPGLDTNNSFTTHAAWIFSRKWATGAPQTPPEPEAFPTSLTYTVVPRRYIPLRLKGSRTSNSSHVYGERVLVPTPTRYHHQRLSPLPRSISWQVPEVYARCASSLVFVSSWNLGVV</sequence>
<evidence type="ECO:0000313" key="3">
    <source>
        <dbReference type="Proteomes" id="UP000724874"/>
    </source>
</evidence>
<keyword evidence="3" id="KW-1185">Reference proteome</keyword>
<evidence type="ECO:0000256" key="1">
    <source>
        <dbReference type="SAM" id="SignalP"/>
    </source>
</evidence>
<dbReference type="EMBL" id="JADNYJ010000029">
    <property type="protein sequence ID" value="KAF8903725.1"/>
    <property type="molecule type" value="Genomic_DNA"/>
</dbReference>
<protein>
    <submittedName>
        <fullName evidence="2">Uncharacterized protein</fullName>
    </submittedName>
</protein>
<reference evidence="2" key="1">
    <citation type="submission" date="2020-11" db="EMBL/GenBank/DDBJ databases">
        <authorList>
            <consortium name="DOE Joint Genome Institute"/>
            <person name="Ahrendt S."/>
            <person name="Riley R."/>
            <person name="Andreopoulos W."/>
            <person name="LaButti K."/>
            <person name="Pangilinan J."/>
            <person name="Ruiz-duenas F.J."/>
            <person name="Barrasa J.M."/>
            <person name="Sanchez-Garcia M."/>
            <person name="Camarero S."/>
            <person name="Miyauchi S."/>
            <person name="Serrano A."/>
            <person name="Linde D."/>
            <person name="Babiker R."/>
            <person name="Drula E."/>
            <person name="Ayuso-Fernandez I."/>
            <person name="Pacheco R."/>
            <person name="Padilla G."/>
            <person name="Ferreira P."/>
            <person name="Barriuso J."/>
            <person name="Kellner H."/>
            <person name="Castanera R."/>
            <person name="Alfaro M."/>
            <person name="Ramirez L."/>
            <person name="Pisabarro A.G."/>
            <person name="Kuo A."/>
            <person name="Tritt A."/>
            <person name="Lipzen A."/>
            <person name="He G."/>
            <person name="Yan M."/>
            <person name="Ng V."/>
            <person name="Cullen D."/>
            <person name="Martin F."/>
            <person name="Rosso M.-N."/>
            <person name="Henrissat B."/>
            <person name="Hibbett D."/>
            <person name="Martinez A.T."/>
            <person name="Grigoriev I.V."/>
        </authorList>
    </citation>
    <scope>NUCLEOTIDE SEQUENCE</scope>
    <source>
        <strain evidence="2">AH 44721</strain>
    </source>
</reference>